<keyword evidence="1" id="KW-0689">Ribosomal protein</keyword>
<reference evidence="1" key="1">
    <citation type="journal article" date="2019" name="Mitochondrial DNA Part B Resour">
        <title>The complete chloroplast genome of Paphiopedilum malipoense (Orchidaceae).</title>
        <authorList>
            <person name="Li L.-Q."/>
            <person name="Huang J."/>
            <person name="Chen L.-J."/>
            <person name="Zhang Q.-Y."/>
            <person name="Chen J.-B."/>
        </authorList>
    </citation>
    <scope>NUCLEOTIDE SEQUENCE</scope>
</reference>
<reference evidence="1" key="2">
    <citation type="submission" date="2019-06" db="EMBL/GenBank/DDBJ databases">
        <authorList>
            <person name="Li T.-Z."/>
        </authorList>
    </citation>
    <scope>NUCLEOTIDE SEQUENCE</scope>
</reference>
<evidence type="ECO:0000313" key="1">
    <source>
        <dbReference type="EMBL" id="QID03166.1"/>
    </source>
</evidence>
<dbReference type="AlphaFoldDB" id="A0A6G6A4D4"/>
<proteinExistence type="predicted"/>
<keyword evidence="1" id="KW-0934">Plastid</keyword>
<accession>A0A6G6A4D4</accession>
<organism evidence="1">
    <name type="scientific">Paphiopedilum malipoense</name>
    <dbReference type="NCBI Taxonomy" id="2566086"/>
    <lineage>
        <taxon>Eukaryota</taxon>
        <taxon>Viridiplantae</taxon>
        <taxon>Streptophyta</taxon>
        <taxon>Embryophyta</taxon>
        <taxon>Tracheophyta</taxon>
        <taxon>Spermatophyta</taxon>
        <taxon>Magnoliopsida</taxon>
        <taxon>Liliopsida</taxon>
        <taxon>Asparagales</taxon>
        <taxon>Orchidaceae</taxon>
        <taxon>Cypripedioideae</taxon>
        <taxon>Paphiopedilum</taxon>
    </lineage>
</organism>
<dbReference type="GO" id="GO:0005840">
    <property type="term" value="C:ribosome"/>
    <property type="evidence" value="ECO:0007669"/>
    <property type="project" value="UniProtKB-KW"/>
</dbReference>
<name>A0A6G6A4D4_9ASPA</name>
<dbReference type="EMBL" id="MN016934">
    <property type="protein sequence ID" value="QID03166.1"/>
    <property type="molecule type" value="Genomic_DNA"/>
</dbReference>
<geneLocation type="chloroplast" evidence="1"/>
<keyword evidence="1" id="KW-0150">Chloroplast</keyword>
<gene>
    <name evidence="1" type="primary">rps15</name>
</gene>
<sequence length="22" mass="2413">MIIKSFFMPPLGLEPRCSSTAS</sequence>
<protein>
    <submittedName>
        <fullName evidence="1">Ribosomal protein S15</fullName>
    </submittedName>
</protein>
<keyword evidence="1" id="KW-0687">Ribonucleoprotein</keyword>